<evidence type="ECO:0008006" key="9">
    <source>
        <dbReference type="Google" id="ProtNLM"/>
    </source>
</evidence>
<evidence type="ECO:0000256" key="1">
    <source>
        <dbReference type="ARBA" id="ARBA00004514"/>
    </source>
</evidence>
<evidence type="ECO:0000256" key="4">
    <source>
        <dbReference type="ARBA" id="ARBA00022741"/>
    </source>
</evidence>
<keyword evidence="3" id="KW-0963">Cytoplasm</keyword>
<sequence>MAAFGVHLGSTSACLAVFKDGKTDVVANDLGDRVTPCVVAFTDHDKAVGAAAKQGVIRNAQNTVKHVKQVLGRKWEDQAVKQYIESNAVKMQQNSDGDPVFNVEFQGETTLVAPQQIAEAVYEKMLETARSHGDGDIHDSVFAVPTDFNSEQRSAISDSATAAGFNVLRLISEPVSAVLAYDIGQENNNINSNVLVFRLGGESSEVSIVKVQNGLYRVLGSEVSTELAGSKFTDVLANYLASEFYRQYKLDVKESRRSFTKLRMATETCKHTLSTLGSAHCSVDSLHEGVDFHSNVSRARFENLCSNLIQQCESLIDSACTKSNIDKEQIDKVILCGGGAKIPLVQKKITDYLKNAEILNSITPDEVVAIGAAKQAAILTGNDENDIQQNATFNGESNMSLFPIFESFTPLPSRKHETVTLNKNQTSMEMNLCECEDIRDPKTVSDLAKIVMKDLPNEAKVSVTFHLRREGSLHVTCREETSDKTESVIIEVCR</sequence>
<dbReference type="Pfam" id="PF00012">
    <property type="entry name" value="HSP70"/>
    <property type="match status" value="1"/>
</dbReference>
<reference evidence="7 8" key="1">
    <citation type="submission" date="2022-12" db="EMBL/GenBank/DDBJ databases">
        <title>Chromosome-level genome of Tegillarca granosa.</title>
        <authorList>
            <person name="Kim J."/>
        </authorList>
    </citation>
    <scope>NUCLEOTIDE SEQUENCE [LARGE SCALE GENOMIC DNA]</scope>
    <source>
        <strain evidence="7">Teg-2019</strain>
        <tissue evidence="7">Adductor muscle</tissue>
    </source>
</reference>
<organism evidence="7 8">
    <name type="scientific">Tegillarca granosa</name>
    <name type="common">Malaysian cockle</name>
    <name type="synonym">Anadara granosa</name>
    <dbReference type="NCBI Taxonomy" id="220873"/>
    <lineage>
        <taxon>Eukaryota</taxon>
        <taxon>Metazoa</taxon>
        <taxon>Spiralia</taxon>
        <taxon>Lophotrochozoa</taxon>
        <taxon>Mollusca</taxon>
        <taxon>Bivalvia</taxon>
        <taxon>Autobranchia</taxon>
        <taxon>Pteriomorphia</taxon>
        <taxon>Arcoida</taxon>
        <taxon>Arcoidea</taxon>
        <taxon>Arcidae</taxon>
        <taxon>Tegillarca</taxon>
    </lineage>
</organism>
<keyword evidence="8" id="KW-1185">Reference proteome</keyword>
<comment type="subcellular location">
    <subcellularLocation>
        <location evidence="1">Cytoplasm</location>
        <location evidence="1">Cytosol</location>
    </subcellularLocation>
</comment>
<evidence type="ECO:0000256" key="5">
    <source>
        <dbReference type="ARBA" id="ARBA00022840"/>
    </source>
</evidence>
<evidence type="ECO:0000313" key="7">
    <source>
        <dbReference type="EMBL" id="KAJ8302030.1"/>
    </source>
</evidence>
<accession>A0ABQ9EA40</accession>
<dbReference type="CDD" id="cd10238">
    <property type="entry name" value="ASKHA_NBD_HSP70_HSPA14"/>
    <property type="match status" value="1"/>
</dbReference>
<keyword evidence="5" id="KW-0067">ATP-binding</keyword>
<dbReference type="Gene3D" id="2.60.34.10">
    <property type="entry name" value="Substrate Binding Domain Of DNAk, Chain A, domain 1"/>
    <property type="match status" value="1"/>
</dbReference>
<dbReference type="SUPFAM" id="SSF100920">
    <property type="entry name" value="Heat shock protein 70kD (HSP70), peptide-binding domain"/>
    <property type="match status" value="1"/>
</dbReference>
<dbReference type="Proteomes" id="UP001217089">
    <property type="component" value="Unassembled WGS sequence"/>
</dbReference>
<evidence type="ECO:0000256" key="2">
    <source>
        <dbReference type="ARBA" id="ARBA00007381"/>
    </source>
</evidence>
<gene>
    <name evidence="7" type="ORF">KUTeg_021017</name>
</gene>
<dbReference type="InterPro" id="IPR029047">
    <property type="entry name" value="HSP70_peptide-bd_sf"/>
</dbReference>
<dbReference type="Gene3D" id="3.30.420.40">
    <property type="match status" value="2"/>
</dbReference>
<keyword evidence="4" id="KW-0547">Nucleotide-binding</keyword>
<evidence type="ECO:0000256" key="3">
    <source>
        <dbReference type="ARBA" id="ARBA00022490"/>
    </source>
</evidence>
<dbReference type="PRINTS" id="PR00301">
    <property type="entry name" value="HEATSHOCK70"/>
</dbReference>
<dbReference type="Gene3D" id="3.30.30.30">
    <property type="match status" value="1"/>
</dbReference>
<evidence type="ECO:0000256" key="6">
    <source>
        <dbReference type="ARBA" id="ARBA00023186"/>
    </source>
</evidence>
<dbReference type="PANTHER" id="PTHR45639">
    <property type="entry name" value="HSC70CB, ISOFORM G-RELATED"/>
    <property type="match status" value="1"/>
</dbReference>
<protein>
    <recommendedName>
        <fullName evidence="9">Heat shock 70 kDa protein 14</fullName>
    </recommendedName>
</protein>
<dbReference type="Gene3D" id="3.90.640.10">
    <property type="entry name" value="Actin, Chain A, domain 4"/>
    <property type="match status" value="1"/>
</dbReference>
<proteinExistence type="inferred from homology"/>
<comment type="similarity">
    <text evidence="2">Belongs to the heat shock protein 70 family.</text>
</comment>
<keyword evidence="6" id="KW-0143">Chaperone</keyword>
<dbReference type="SUPFAM" id="SSF53067">
    <property type="entry name" value="Actin-like ATPase domain"/>
    <property type="match status" value="2"/>
</dbReference>
<evidence type="ECO:0000313" key="8">
    <source>
        <dbReference type="Proteomes" id="UP001217089"/>
    </source>
</evidence>
<dbReference type="InterPro" id="IPR042049">
    <property type="entry name" value="HSPA14_NBD"/>
</dbReference>
<comment type="caution">
    <text evidence="7">The sequence shown here is derived from an EMBL/GenBank/DDBJ whole genome shotgun (WGS) entry which is preliminary data.</text>
</comment>
<name>A0ABQ9EA40_TEGGR</name>
<dbReference type="EMBL" id="JARBDR010000918">
    <property type="protein sequence ID" value="KAJ8302030.1"/>
    <property type="molecule type" value="Genomic_DNA"/>
</dbReference>
<dbReference type="InterPro" id="IPR013126">
    <property type="entry name" value="Hsp_70_fam"/>
</dbReference>
<dbReference type="InterPro" id="IPR043129">
    <property type="entry name" value="ATPase_NBD"/>
</dbReference>